<protein>
    <submittedName>
        <fullName evidence="1">Uncharacterized protein</fullName>
    </submittedName>
</protein>
<dbReference type="GO" id="GO:0009306">
    <property type="term" value="P:protein secretion"/>
    <property type="evidence" value="ECO:0007669"/>
    <property type="project" value="TreeGrafter"/>
</dbReference>
<reference evidence="1 2" key="1">
    <citation type="submission" date="2024-01" db="EMBL/GenBank/DDBJ databases">
        <title>The genomes of 5 underutilized Papilionoideae crops provide insights into root nodulation and disease resistanc.</title>
        <authorList>
            <person name="Yuan L."/>
        </authorList>
    </citation>
    <scope>NUCLEOTIDE SEQUENCE [LARGE SCALE GENOMIC DNA]</scope>
    <source>
        <strain evidence="1">ZHUSHIDOU_FW_LH</strain>
        <tissue evidence="1">Leaf</tissue>
    </source>
</reference>
<dbReference type="GO" id="GO:0005783">
    <property type="term" value="C:endoplasmic reticulum"/>
    <property type="evidence" value="ECO:0007669"/>
    <property type="project" value="TreeGrafter"/>
</dbReference>
<accession>A0AAN9HVB5</accession>
<dbReference type="PANTHER" id="PTHR10261:SF0">
    <property type="entry name" value="COATOMER SUBUNIT GAMMA-2"/>
    <property type="match status" value="1"/>
</dbReference>
<sequence length="133" mass="15144">MYTFLPALIGKKWFQLQIVPVKFTAEELRLIMDFKHNICNITVIAHVDHNLPLAITIALQQLKGFLGIKEFTKKTDVISVMQSVEATKVLFSVTKLFQSRDLGLRRMVYLIIKELSLSADEVSRGCYCPIRGS</sequence>
<dbReference type="GO" id="GO:0006888">
    <property type="term" value="P:endoplasmic reticulum to Golgi vesicle-mediated transport"/>
    <property type="evidence" value="ECO:0007669"/>
    <property type="project" value="TreeGrafter"/>
</dbReference>
<dbReference type="GO" id="GO:0005793">
    <property type="term" value="C:endoplasmic reticulum-Golgi intermediate compartment"/>
    <property type="evidence" value="ECO:0007669"/>
    <property type="project" value="TreeGrafter"/>
</dbReference>
<dbReference type="AlphaFoldDB" id="A0AAN9HVB5"/>
<dbReference type="Proteomes" id="UP001372338">
    <property type="component" value="Unassembled WGS sequence"/>
</dbReference>
<dbReference type="EMBL" id="JAYWIO010000007">
    <property type="protein sequence ID" value="KAK7252038.1"/>
    <property type="molecule type" value="Genomic_DNA"/>
</dbReference>
<organism evidence="1 2">
    <name type="scientific">Crotalaria pallida</name>
    <name type="common">Smooth rattlebox</name>
    <name type="synonym">Crotalaria striata</name>
    <dbReference type="NCBI Taxonomy" id="3830"/>
    <lineage>
        <taxon>Eukaryota</taxon>
        <taxon>Viridiplantae</taxon>
        <taxon>Streptophyta</taxon>
        <taxon>Embryophyta</taxon>
        <taxon>Tracheophyta</taxon>
        <taxon>Spermatophyta</taxon>
        <taxon>Magnoliopsida</taxon>
        <taxon>eudicotyledons</taxon>
        <taxon>Gunneridae</taxon>
        <taxon>Pentapetalae</taxon>
        <taxon>rosids</taxon>
        <taxon>fabids</taxon>
        <taxon>Fabales</taxon>
        <taxon>Fabaceae</taxon>
        <taxon>Papilionoideae</taxon>
        <taxon>50 kb inversion clade</taxon>
        <taxon>genistoids sensu lato</taxon>
        <taxon>core genistoids</taxon>
        <taxon>Crotalarieae</taxon>
        <taxon>Crotalaria</taxon>
    </lineage>
</organism>
<evidence type="ECO:0000313" key="1">
    <source>
        <dbReference type="EMBL" id="KAK7252038.1"/>
    </source>
</evidence>
<gene>
    <name evidence="1" type="ORF">RIF29_35728</name>
</gene>
<dbReference type="InterPro" id="IPR011989">
    <property type="entry name" value="ARM-like"/>
</dbReference>
<dbReference type="GO" id="GO:0030126">
    <property type="term" value="C:COPI vesicle coat"/>
    <property type="evidence" value="ECO:0007669"/>
    <property type="project" value="TreeGrafter"/>
</dbReference>
<name>A0AAN9HVB5_CROPI</name>
<evidence type="ECO:0000313" key="2">
    <source>
        <dbReference type="Proteomes" id="UP001372338"/>
    </source>
</evidence>
<dbReference type="GO" id="GO:0000139">
    <property type="term" value="C:Golgi membrane"/>
    <property type="evidence" value="ECO:0007669"/>
    <property type="project" value="TreeGrafter"/>
</dbReference>
<comment type="caution">
    <text evidence="1">The sequence shown here is derived from an EMBL/GenBank/DDBJ whole genome shotgun (WGS) entry which is preliminary data.</text>
</comment>
<dbReference type="GO" id="GO:0006891">
    <property type="term" value="P:intra-Golgi vesicle-mediated transport"/>
    <property type="evidence" value="ECO:0007669"/>
    <property type="project" value="TreeGrafter"/>
</dbReference>
<proteinExistence type="predicted"/>
<dbReference type="InterPro" id="IPR017106">
    <property type="entry name" value="Coatomer_gsu"/>
</dbReference>
<keyword evidence="2" id="KW-1185">Reference proteome</keyword>
<dbReference type="Gene3D" id="1.25.10.10">
    <property type="entry name" value="Leucine-rich Repeat Variant"/>
    <property type="match status" value="1"/>
</dbReference>
<dbReference type="PANTHER" id="PTHR10261">
    <property type="entry name" value="COATOMER SUBUNIT GAMMA"/>
    <property type="match status" value="1"/>
</dbReference>